<organism evidence="1">
    <name type="scientific">Panicum hallii</name>
    <dbReference type="NCBI Taxonomy" id="206008"/>
    <lineage>
        <taxon>Eukaryota</taxon>
        <taxon>Viridiplantae</taxon>
        <taxon>Streptophyta</taxon>
        <taxon>Embryophyta</taxon>
        <taxon>Tracheophyta</taxon>
        <taxon>Spermatophyta</taxon>
        <taxon>Magnoliopsida</taxon>
        <taxon>Liliopsida</taxon>
        <taxon>Poales</taxon>
        <taxon>Poaceae</taxon>
        <taxon>PACMAD clade</taxon>
        <taxon>Panicoideae</taxon>
        <taxon>Panicodae</taxon>
        <taxon>Paniceae</taxon>
        <taxon>Panicinae</taxon>
        <taxon>Panicum</taxon>
        <taxon>Panicum sect. Panicum</taxon>
    </lineage>
</organism>
<accession>A0A2T8IJ88</accession>
<proteinExistence type="predicted"/>
<dbReference type="Proteomes" id="UP000243499">
    <property type="component" value="Chromosome 5"/>
</dbReference>
<dbReference type="Gramene" id="PVH37721">
    <property type="protein sequence ID" value="PVH37721"/>
    <property type="gene ID" value="PAHAL_5G068500"/>
</dbReference>
<gene>
    <name evidence="1" type="ORF">PAHAL_5G068500</name>
</gene>
<dbReference type="EMBL" id="CM008050">
    <property type="protein sequence ID" value="PVH37721.1"/>
    <property type="molecule type" value="Genomic_DNA"/>
</dbReference>
<dbReference type="AlphaFoldDB" id="A0A2T8IJ88"/>
<sequence length="228" mass="24732">MSTLENCNFRTPNIMLCSLHLAAAGPSPWPRQAPAATGNSPWPSQNLAAGPGPCCLDAAGTGLCTRQHLAAGGLGPWPRQAPVAAGNGPCSLDAVGIDPCSLVRPDAAVQVGARVRAAWERGGGGRRIVHAECDRVQHLREQPGACAARGERAGPSIRCRPRMRRRRRRLLRQRAAVDDGWRERERQRQGQRGHGGVLVEAVQLLLWHHHQQPEQQAEAARHRGLHEP</sequence>
<reference evidence="1" key="1">
    <citation type="submission" date="2018-04" db="EMBL/GenBank/DDBJ databases">
        <title>WGS assembly of Panicum hallii.</title>
        <authorList>
            <person name="Lovell J."/>
            <person name="Jenkins J."/>
            <person name="Lowry D."/>
            <person name="Mamidi S."/>
            <person name="Sreedasyam A."/>
            <person name="Weng X."/>
            <person name="Barry K."/>
            <person name="Bonette J."/>
            <person name="Campitelli B."/>
            <person name="Daum C."/>
            <person name="Gordon S."/>
            <person name="Gould B."/>
            <person name="Lipzen A."/>
            <person name="Macqueen A."/>
            <person name="Palacio-Mejia J."/>
            <person name="Plott C."/>
            <person name="Shakirov E."/>
            <person name="Shu S."/>
            <person name="Yoshinaga Y."/>
            <person name="Zane M."/>
            <person name="Rokhsar D."/>
            <person name="Grimwood J."/>
            <person name="Schmutz J."/>
            <person name="Juenger T."/>
        </authorList>
    </citation>
    <scope>NUCLEOTIDE SEQUENCE [LARGE SCALE GENOMIC DNA]</scope>
    <source>
        <strain evidence="1">FIL2</strain>
    </source>
</reference>
<evidence type="ECO:0000313" key="1">
    <source>
        <dbReference type="EMBL" id="PVH37721.1"/>
    </source>
</evidence>
<protein>
    <submittedName>
        <fullName evidence="1">Uncharacterized protein</fullName>
    </submittedName>
</protein>
<name>A0A2T8IJ88_9POAL</name>